<gene>
    <name evidence="3" type="ORF">Ari01nite_19610</name>
</gene>
<reference evidence="3" key="1">
    <citation type="submission" date="2021-01" db="EMBL/GenBank/DDBJ databases">
        <title>Whole genome shotgun sequence of Actinoplanes rishiriensis NBRC 108556.</title>
        <authorList>
            <person name="Komaki H."/>
            <person name="Tamura T."/>
        </authorList>
    </citation>
    <scope>NUCLEOTIDE SEQUENCE</scope>
    <source>
        <strain evidence="3">NBRC 108556</strain>
    </source>
</reference>
<dbReference type="EMBL" id="BOMV01000013">
    <property type="protein sequence ID" value="GIE94496.1"/>
    <property type="molecule type" value="Genomic_DNA"/>
</dbReference>
<comment type="caution">
    <text evidence="3">The sequence shown here is derived from an EMBL/GenBank/DDBJ whole genome shotgun (WGS) entry which is preliminary data.</text>
</comment>
<keyword evidence="1" id="KW-0472">Membrane</keyword>
<keyword evidence="1" id="KW-0812">Transmembrane</keyword>
<evidence type="ECO:0000313" key="3">
    <source>
        <dbReference type="EMBL" id="GIE94496.1"/>
    </source>
</evidence>
<protein>
    <submittedName>
        <fullName evidence="3">Uncharacterized protein</fullName>
    </submittedName>
</protein>
<organism evidence="3 4">
    <name type="scientific">Paractinoplanes rishiriensis</name>
    <dbReference type="NCBI Taxonomy" id="1050105"/>
    <lineage>
        <taxon>Bacteria</taxon>
        <taxon>Bacillati</taxon>
        <taxon>Actinomycetota</taxon>
        <taxon>Actinomycetes</taxon>
        <taxon>Micromonosporales</taxon>
        <taxon>Micromonosporaceae</taxon>
        <taxon>Paractinoplanes</taxon>
    </lineage>
</organism>
<keyword evidence="4" id="KW-1185">Reference proteome</keyword>
<sequence length="530" mass="54871">MPSLKTRLAAGVAALIGAVSVCASSPSPALAAGPHLEISYDTAGEIDNSGRLVGAYAYNWGDEPASDVTMTFDASGLRDVDISVPDWIEYCGLDGQIVTCRLPGLAAEHTEWLHVFELKSKQQARPGPAGAVKGTMRGFGPDGTEYTGGGELDVTIVASGPDLVASTADINSADDPVGGGDVRPVTAAIFNDGDTPTGDWYVQVSVPTGAGIVEQYSDCEYRDWWPGEHPAGYVYGPNVVTCRAPADLELEAGEGLAFVDDAGESLFHVAFGKNLRGPDQTGGAVEVGLVEDLESERASSKLSRKGASGKSFADAVAGLKPVTRAALREGNTDNNWADFAIWTKPNKQDFAVTAEPVSGSIGEIVEIPYTVINNGPADGGAGWTFRAPTGTVLVSDGADDRPWCYFVDDDGRPVKELPEVRCSTEGEFPAKASGYQGVSATMKLRIISTPGDDGTLRVRPFPENSEANPANDEVKLVVTVGSGGSGGDGGGLPVTGANPALVGGIGGGVVAIGAALVLFARRRRVVVVSE</sequence>
<proteinExistence type="predicted"/>
<feature type="signal peptide" evidence="2">
    <location>
        <begin position="1"/>
        <end position="23"/>
    </location>
</feature>
<evidence type="ECO:0000256" key="2">
    <source>
        <dbReference type="SAM" id="SignalP"/>
    </source>
</evidence>
<evidence type="ECO:0000256" key="1">
    <source>
        <dbReference type="SAM" id="Phobius"/>
    </source>
</evidence>
<accession>A0A919K0Q8</accession>
<feature type="chain" id="PRO_5039116828" evidence="2">
    <location>
        <begin position="24"/>
        <end position="530"/>
    </location>
</feature>
<dbReference type="AlphaFoldDB" id="A0A919K0Q8"/>
<evidence type="ECO:0000313" key="4">
    <source>
        <dbReference type="Proteomes" id="UP000636960"/>
    </source>
</evidence>
<keyword evidence="2" id="KW-0732">Signal</keyword>
<dbReference type="RefSeq" id="WP_203780799.1">
    <property type="nucleotide sequence ID" value="NZ_BOMV01000013.1"/>
</dbReference>
<name>A0A919K0Q8_9ACTN</name>
<dbReference type="Proteomes" id="UP000636960">
    <property type="component" value="Unassembled WGS sequence"/>
</dbReference>
<keyword evidence="1" id="KW-1133">Transmembrane helix</keyword>
<feature type="transmembrane region" description="Helical" evidence="1">
    <location>
        <begin position="500"/>
        <end position="520"/>
    </location>
</feature>